<evidence type="ECO:0000256" key="5">
    <source>
        <dbReference type="ARBA" id="ARBA00023134"/>
    </source>
</evidence>
<feature type="binding site" evidence="9">
    <location>
        <begin position="108"/>
        <end position="115"/>
    </location>
    <ligand>
        <name>GTP</name>
        <dbReference type="ChEBI" id="CHEBI:37565"/>
    </ligand>
</feature>
<feature type="binding site" evidence="9">
    <location>
        <begin position="190"/>
        <end position="194"/>
    </location>
    <ligand>
        <name>GTP</name>
        <dbReference type="ChEBI" id="CHEBI:37565"/>
    </ligand>
</feature>
<evidence type="ECO:0000256" key="8">
    <source>
        <dbReference type="ARBA" id="ARBA00048027"/>
    </source>
</evidence>
<feature type="domain" description="SRP54-type proteins GTP-binding" evidence="10">
    <location>
        <begin position="269"/>
        <end position="282"/>
    </location>
</feature>
<evidence type="ECO:0000259" key="10">
    <source>
        <dbReference type="PROSITE" id="PS00300"/>
    </source>
</evidence>
<comment type="catalytic activity">
    <reaction evidence="8 9">
        <text>GTP + H2O = GDP + phosphate + H(+)</text>
        <dbReference type="Rhea" id="RHEA:19669"/>
        <dbReference type="ChEBI" id="CHEBI:15377"/>
        <dbReference type="ChEBI" id="CHEBI:15378"/>
        <dbReference type="ChEBI" id="CHEBI:37565"/>
        <dbReference type="ChEBI" id="CHEBI:43474"/>
        <dbReference type="ChEBI" id="CHEBI:58189"/>
        <dbReference type="EC" id="3.6.5.4"/>
    </reaction>
</comment>
<name>A0A932HVL0_UNCTE</name>
<keyword evidence="2 9" id="KW-0547">Nucleotide-binding</keyword>
<dbReference type="GO" id="GO:0006614">
    <property type="term" value="P:SRP-dependent cotranslational protein targeting to membrane"/>
    <property type="evidence" value="ECO:0007669"/>
    <property type="project" value="InterPro"/>
</dbReference>
<dbReference type="AlphaFoldDB" id="A0A932HVL0"/>
<dbReference type="HAMAP" id="MF_00306">
    <property type="entry name" value="SRP54"/>
    <property type="match status" value="1"/>
</dbReference>
<dbReference type="SMART" id="SM00962">
    <property type="entry name" value="SRP54"/>
    <property type="match status" value="1"/>
</dbReference>
<reference evidence="11" key="1">
    <citation type="submission" date="2020-07" db="EMBL/GenBank/DDBJ databases">
        <title>Huge and variable diversity of episymbiotic CPR bacteria and DPANN archaea in groundwater ecosystems.</title>
        <authorList>
            <person name="He C.Y."/>
            <person name="Keren R."/>
            <person name="Whittaker M."/>
            <person name="Farag I.F."/>
            <person name="Doudna J."/>
            <person name="Cate J.H.D."/>
            <person name="Banfield J.F."/>
        </authorList>
    </citation>
    <scope>NUCLEOTIDE SEQUENCE</scope>
    <source>
        <strain evidence="11">NC_groundwater_763_Ag_S-0.2um_68_21</strain>
    </source>
</reference>
<dbReference type="Pfam" id="PF00448">
    <property type="entry name" value="SRP54"/>
    <property type="match status" value="1"/>
</dbReference>
<keyword evidence="6 9" id="KW-0733">Signal recognition particle</keyword>
<evidence type="ECO:0000256" key="9">
    <source>
        <dbReference type="HAMAP-Rule" id="MF_00306"/>
    </source>
</evidence>
<dbReference type="Gene3D" id="1.10.260.30">
    <property type="entry name" value="Signal recognition particle, SRP54 subunit, M-domain"/>
    <property type="match status" value="1"/>
</dbReference>
<evidence type="ECO:0000256" key="6">
    <source>
        <dbReference type="ARBA" id="ARBA00023135"/>
    </source>
</evidence>
<dbReference type="InterPro" id="IPR027417">
    <property type="entry name" value="P-loop_NTPase"/>
</dbReference>
<dbReference type="EMBL" id="JACPUR010000002">
    <property type="protein sequence ID" value="MBI3126316.1"/>
    <property type="molecule type" value="Genomic_DNA"/>
</dbReference>
<evidence type="ECO:0000256" key="2">
    <source>
        <dbReference type="ARBA" id="ARBA00022741"/>
    </source>
</evidence>
<dbReference type="InterPro" id="IPR000897">
    <property type="entry name" value="SRP54_GTPase_dom"/>
</dbReference>
<dbReference type="InterPro" id="IPR013822">
    <property type="entry name" value="Signal_recog_particl_SRP54_hlx"/>
</dbReference>
<comment type="caution">
    <text evidence="11">The sequence shown here is derived from an EMBL/GenBank/DDBJ whole genome shotgun (WGS) entry which is preliminary data.</text>
</comment>
<evidence type="ECO:0000256" key="3">
    <source>
        <dbReference type="ARBA" id="ARBA00022801"/>
    </source>
</evidence>
<comment type="domain">
    <text evidence="9">Composed of three domains: the N-terminal N domain, which is responsible for interactions with the ribosome, the central G domain, which binds GTP, and the C-terminal M domain, which binds the RNA and the signal sequence of the RNC.</text>
</comment>
<dbReference type="EC" id="3.6.5.4" evidence="9"/>
<dbReference type="CDD" id="cd18539">
    <property type="entry name" value="SRP_G"/>
    <property type="match status" value="1"/>
</dbReference>
<evidence type="ECO:0000256" key="4">
    <source>
        <dbReference type="ARBA" id="ARBA00022884"/>
    </source>
</evidence>
<comment type="subunit">
    <text evidence="9">Part of the signal recognition particle protein translocation system, which is composed of SRP and FtsY.</text>
</comment>
<proteinExistence type="inferred from homology"/>
<dbReference type="PROSITE" id="PS00300">
    <property type="entry name" value="SRP54"/>
    <property type="match status" value="1"/>
</dbReference>
<comment type="subcellular location">
    <subcellularLocation>
        <location evidence="9">Cytoplasm</location>
    </subcellularLocation>
    <text evidence="9">The SRP-RNC complex is targeted to the cytoplasmic membrane.</text>
</comment>
<dbReference type="SUPFAM" id="SSF52540">
    <property type="entry name" value="P-loop containing nucleoside triphosphate hydrolases"/>
    <property type="match status" value="1"/>
</dbReference>
<dbReference type="SMART" id="SM00963">
    <property type="entry name" value="SRP54_N"/>
    <property type="match status" value="1"/>
</dbReference>
<evidence type="ECO:0000256" key="1">
    <source>
        <dbReference type="ARBA" id="ARBA00005450"/>
    </source>
</evidence>
<dbReference type="Gene3D" id="3.40.50.300">
    <property type="entry name" value="P-loop containing nucleotide triphosphate hydrolases"/>
    <property type="match status" value="1"/>
</dbReference>
<dbReference type="InterPro" id="IPR004780">
    <property type="entry name" value="SRP"/>
</dbReference>
<dbReference type="SUPFAM" id="SSF47446">
    <property type="entry name" value="Signal peptide-binding domain"/>
    <property type="match status" value="1"/>
</dbReference>
<feature type="binding site" evidence="9">
    <location>
        <begin position="248"/>
        <end position="251"/>
    </location>
    <ligand>
        <name>GTP</name>
        <dbReference type="ChEBI" id="CHEBI:37565"/>
    </ligand>
</feature>
<dbReference type="InterPro" id="IPR003593">
    <property type="entry name" value="AAA+_ATPase"/>
</dbReference>
<keyword evidence="4 9" id="KW-0694">RNA-binding</keyword>
<dbReference type="InterPro" id="IPR004125">
    <property type="entry name" value="Signal_recog_particle_SRP54_M"/>
</dbReference>
<keyword evidence="5 9" id="KW-0342">GTP-binding</keyword>
<gene>
    <name evidence="9 11" type="primary">ffh</name>
    <name evidence="11" type="ORF">HYZ11_01765</name>
</gene>
<protein>
    <recommendedName>
        <fullName evidence="9">Signal recognition particle protein</fullName>
        <ecNumber evidence="9">3.6.5.4</ecNumber>
    </recommendedName>
    <alternativeName>
        <fullName evidence="9">Fifty-four homolog</fullName>
    </alternativeName>
</protein>
<dbReference type="GO" id="GO:0003924">
    <property type="term" value="F:GTPase activity"/>
    <property type="evidence" value="ECO:0007669"/>
    <property type="project" value="UniProtKB-UniRule"/>
</dbReference>
<dbReference type="NCBIfam" id="TIGR00959">
    <property type="entry name" value="ffh"/>
    <property type="match status" value="1"/>
</dbReference>
<dbReference type="GO" id="GO:0048500">
    <property type="term" value="C:signal recognition particle"/>
    <property type="evidence" value="ECO:0007669"/>
    <property type="project" value="UniProtKB-UniRule"/>
</dbReference>
<evidence type="ECO:0000256" key="7">
    <source>
        <dbReference type="ARBA" id="ARBA00023274"/>
    </source>
</evidence>
<dbReference type="Pfam" id="PF02881">
    <property type="entry name" value="SRP54_N"/>
    <property type="match status" value="1"/>
</dbReference>
<dbReference type="PANTHER" id="PTHR11564">
    <property type="entry name" value="SIGNAL RECOGNITION PARTICLE 54K PROTEIN SRP54"/>
    <property type="match status" value="1"/>
</dbReference>
<accession>A0A932HVL0</accession>
<dbReference type="InterPro" id="IPR042101">
    <property type="entry name" value="SRP54_N_sf"/>
</dbReference>
<dbReference type="InterPro" id="IPR022941">
    <property type="entry name" value="SRP54"/>
</dbReference>
<sequence>MMFEGLRDRLGAIFRDIRGKGALGEKEVEAVLREIRLALLEADVNFRVAKDFIGKVRGAVVGAERAIHLDPSQQVVKAVHAELTELMGRRGATIERAPSGPTILMLVGLQGSGKTTTAGKLALRLRGKGMRVLLVPADVARPAAIVQLKRLAEQTGADAFDSEGMKDPVAIASQALERARREHYDYCIVDSAGRMHADDELMEELRRMKEAVHPHETLLVADAMTGQEAVGLGEAFQSRIGLTGVVFTKLDGDARGGAALSLRAVTGLPIKLAGMGEKLDALEDFHPDRMASRILGMGDVLSLIEKAEAAIAPEDAQAMAESLQKGAFTLETMRDQIVRMRKMGSLSDLLSMVPGMGARMKGMEVDEKELTRTVAIIDSMTPHERRRPDVIKGSRRRRIAMGSGTQVQDVNRLLRQFTQMQRVMKQFSKGGKQSKLRMMRQMLNS</sequence>
<evidence type="ECO:0000313" key="11">
    <source>
        <dbReference type="EMBL" id="MBI3126316.1"/>
    </source>
</evidence>
<dbReference type="Pfam" id="PF02978">
    <property type="entry name" value="SRP_SPB"/>
    <property type="match status" value="1"/>
</dbReference>
<evidence type="ECO:0000313" key="12">
    <source>
        <dbReference type="Proteomes" id="UP000782312"/>
    </source>
</evidence>
<dbReference type="InterPro" id="IPR036891">
    <property type="entry name" value="Signal_recog_part_SRP54_M_sf"/>
</dbReference>
<keyword evidence="7 9" id="KW-0687">Ribonucleoprotein</keyword>
<comment type="similarity">
    <text evidence="1 9">Belongs to the GTP-binding SRP family. SRP54 subfamily.</text>
</comment>
<dbReference type="Gene3D" id="1.20.120.140">
    <property type="entry name" value="Signal recognition particle SRP54, nucleotide-binding domain"/>
    <property type="match status" value="1"/>
</dbReference>
<dbReference type="Proteomes" id="UP000782312">
    <property type="component" value="Unassembled WGS sequence"/>
</dbReference>
<dbReference type="GO" id="GO:0005525">
    <property type="term" value="F:GTP binding"/>
    <property type="evidence" value="ECO:0007669"/>
    <property type="project" value="UniProtKB-UniRule"/>
</dbReference>
<dbReference type="PANTHER" id="PTHR11564:SF5">
    <property type="entry name" value="SIGNAL RECOGNITION PARTICLE SUBUNIT SRP54"/>
    <property type="match status" value="1"/>
</dbReference>
<organism evidence="11 12">
    <name type="scientific">Tectimicrobiota bacterium</name>
    <dbReference type="NCBI Taxonomy" id="2528274"/>
    <lineage>
        <taxon>Bacteria</taxon>
        <taxon>Pseudomonadati</taxon>
        <taxon>Nitrospinota/Tectimicrobiota group</taxon>
        <taxon>Candidatus Tectimicrobiota</taxon>
    </lineage>
</organism>
<keyword evidence="3 9" id="KW-0378">Hydrolase</keyword>
<keyword evidence="9" id="KW-0963">Cytoplasm</keyword>
<comment type="function">
    <text evidence="9">Involved in targeting and insertion of nascent membrane proteins into the cytoplasmic membrane. Binds to the hydrophobic signal sequence of the ribosome-nascent chain (RNC) as it emerges from the ribosomes. The SRP-RNC complex is then targeted to the cytoplasmic membrane where it interacts with the SRP receptor FtsY.</text>
</comment>
<dbReference type="SMART" id="SM00382">
    <property type="entry name" value="AAA"/>
    <property type="match status" value="1"/>
</dbReference>
<dbReference type="GO" id="GO:0008312">
    <property type="term" value="F:7S RNA binding"/>
    <property type="evidence" value="ECO:0007669"/>
    <property type="project" value="InterPro"/>
</dbReference>